<proteinExistence type="predicted"/>
<organism evidence="1 2">
    <name type="scientific">Duganella dendranthematis</name>
    <dbReference type="NCBI Taxonomy" id="2728021"/>
    <lineage>
        <taxon>Bacteria</taxon>
        <taxon>Pseudomonadati</taxon>
        <taxon>Pseudomonadota</taxon>
        <taxon>Betaproteobacteria</taxon>
        <taxon>Burkholderiales</taxon>
        <taxon>Oxalobacteraceae</taxon>
        <taxon>Telluria group</taxon>
        <taxon>Duganella</taxon>
    </lineage>
</organism>
<evidence type="ECO:0000313" key="1">
    <source>
        <dbReference type="EMBL" id="QJD90131.1"/>
    </source>
</evidence>
<keyword evidence="2" id="KW-1185">Reference proteome</keyword>
<dbReference type="RefSeq" id="WP_169111969.1">
    <property type="nucleotide sequence ID" value="NZ_CP051684.1"/>
</dbReference>
<reference evidence="1 2" key="1">
    <citation type="submission" date="2020-04" db="EMBL/GenBank/DDBJ databases">
        <title>Genome sequencing of novel species.</title>
        <authorList>
            <person name="Heo J."/>
            <person name="Kim S.-J."/>
            <person name="Kim J.-S."/>
            <person name="Hong S.-B."/>
            <person name="Kwon S.-W."/>
        </authorList>
    </citation>
    <scope>NUCLEOTIDE SEQUENCE [LARGE SCALE GENOMIC DNA]</scope>
    <source>
        <strain evidence="1 2">AF9R3</strain>
    </source>
</reference>
<accession>A0ABX6M738</accession>
<name>A0ABX6M738_9BURK</name>
<gene>
    <name evidence="1" type="ORF">HH213_08495</name>
</gene>
<protein>
    <submittedName>
        <fullName evidence="1">Uncharacterized protein</fullName>
    </submittedName>
</protein>
<dbReference type="InterPro" id="IPR045390">
    <property type="entry name" value="ABC-3C_MC3"/>
</dbReference>
<evidence type="ECO:0000313" key="2">
    <source>
        <dbReference type="Proteomes" id="UP000503117"/>
    </source>
</evidence>
<sequence length="163" mass="18738">MSEKLINQKPRRIDPIQHLTTLHNNPFIFSKAFFEFYAALGFKENSLLLSYLVLPLTLHKPCRDFLSAARSTSNFHTMSERLGLLNGMQQRVYEYKDLTNTTLQYLLGANKIWVIDRRVEIAEGASEEAPSPQKMVKAAQRLATFCRVPEVPMIYKKLGIYAL</sequence>
<dbReference type="Proteomes" id="UP000503117">
    <property type="component" value="Chromosome"/>
</dbReference>
<dbReference type="Pfam" id="PF20131">
    <property type="entry name" value="MC3"/>
    <property type="match status" value="1"/>
</dbReference>
<dbReference type="EMBL" id="CP051684">
    <property type="protein sequence ID" value="QJD90131.1"/>
    <property type="molecule type" value="Genomic_DNA"/>
</dbReference>